<dbReference type="Proteomes" id="UP001055811">
    <property type="component" value="Linkage Group LG09"/>
</dbReference>
<comment type="caution">
    <text evidence="1">The sequence shown here is derived from an EMBL/GenBank/DDBJ whole genome shotgun (WGS) entry which is preliminary data.</text>
</comment>
<name>A0ACB8YZ63_CICIN</name>
<organism evidence="1 2">
    <name type="scientific">Cichorium intybus</name>
    <name type="common">Chicory</name>
    <dbReference type="NCBI Taxonomy" id="13427"/>
    <lineage>
        <taxon>Eukaryota</taxon>
        <taxon>Viridiplantae</taxon>
        <taxon>Streptophyta</taxon>
        <taxon>Embryophyta</taxon>
        <taxon>Tracheophyta</taxon>
        <taxon>Spermatophyta</taxon>
        <taxon>Magnoliopsida</taxon>
        <taxon>eudicotyledons</taxon>
        <taxon>Gunneridae</taxon>
        <taxon>Pentapetalae</taxon>
        <taxon>asterids</taxon>
        <taxon>campanulids</taxon>
        <taxon>Asterales</taxon>
        <taxon>Asteraceae</taxon>
        <taxon>Cichorioideae</taxon>
        <taxon>Cichorieae</taxon>
        <taxon>Cichoriinae</taxon>
        <taxon>Cichorium</taxon>
    </lineage>
</organism>
<proteinExistence type="predicted"/>
<sequence>MITRLTRLVLPTRFFRTMSADSNISKIPEGTEHITVKELAKRGKNEHDKAVNQFVIENDVGFMIGIWLESPCFGFSAMPPVPANNANMWCHGVGDLLTDLKLIDLQMCIADSSYVE</sequence>
<dbReference type="EMBL" id="CM042017">
    <property type="protein sequence ID" value="KAI3690249.1"/>
    <property type="molecule type" value="Genomic_DNA"/>
</dbReference>
<evidence type="ECO:0000313" key="1">
    <source>
        <dbReference type="EMBL" id="KAI3690249.1"/>
    </source>
</evidence>
<accession>A0ACB8YZ63</accession>
<reference evidence="1 2" key="2">
    <citation type="journal article" date="2022" name="Mol. Ecol. Resour.">
        <title>The genomes of chicory, endive, great burdock and yacon provide insights into Asteraceae paleo-polyploidization history and plant inulin production.</title>
        <authorList>
            <person name="Fan W."/>
            <person name="Wang S."/>
            <person name="Wang H."/>
            <person name="Wang A."/>
            <person name="Jiang F."/>
            <person name="Liu H."/>
            <person name="Zhao H."/>
            <person name="Xu D."/>
            <person name="Zhang Y."/>
        </authorList>
    </citation>
    <scope>NUCLEOTIDE SEQUENCE [LARGE SCALE GENOMIC DNA]</scope>
    <source>
        <strain evidence="2">cv. Punajuju</strain>
        <tissue evidence="1">Leaves</tissue>
    </source>
</reference>
<reference evidence="2" key="1">
    <citation type="journal article" date="2022" name="Mol. Ecol. Resour.">
        <title>The genomes of chicory, endive, great burdock and yacon provide insights into Asteraceae palaeo-polyploidization history and plant inulin production.</title>
        <authorList>
            <person name="Fan W."/>
            <person name="Wang S."/>
            <person name="Wang H."/>
            <person name="Wang A."/>
            <person name="Jiang F."/>
            <person name="Liu H."/>
            <person name="Zhao H."/>
            <person name="Xu D."/>
            <person name="Zhang Y."/>
        </authorList>
    </citation>
    <scope>NUCLEOTIDE SEQUENCE [LARGE SCALE GENOMIC DNA]</scope>
    <source>
        <strain evidence="2">cv. Punajuju</strain>
    </source>
</reference>
<evidence type="ECO:0000313" key="2">
    <source>
        <dbReference type="Proteomes" id="UP001055811"/>
    </source>
</evidence>
<gene>
    <name evidence="1" type="ORF">L2E82_48228</name>
</gene>
<protein>
    <submittedName>
        <fullName evidence="1">Uncharacterized protein</fullName>
    </submittedName>
</protein>
<keyword evidence="2" id="KW-1185">Reference proteome</keyword>